<dbReference type="Gene3D" id="1.25.40.90">
    <property type="match status" value="1"/>
</dbReference>
<dbReference type="GO" id="GO:0006900">
    <property type="term" value="P:vesicle budding from membrane"/>
    <property type="evidence" value="ECO:0007669"/>
    <property type="project" value="TreeGrafter"/>
</dbReference>
<comment type="caution">
    <text evidence="3">The sequence shown here is derived from an EMBL/GenBank/DDBJ whole genome shotgun (WGS) entry which is preliminary data.</text>
</comment>
<sequence>MALRKAIGAVKDQTSISIAKVAANASPELEILVVKATSHDEDPADEKYYREIISLISSSRGYVNACVGYYIEKDTDEAHSNSWDHTGFVRFYAMYLDEKVEFAVFERRVREDERKFDEGDDESGRRENRDDFEYGMPKRSRSYGELNGDMSKREKKKEITPIKEMKPERLLGILDQQLRILDRVLACRPTGMAKNDRLVLVSLYQMVKESFRAIH</sequence>
<dbReference type="SUPFAM" id="SSF89009">
    <property type="entry name" value="GAT-like domain"/>
    <property type="match status" value="1"/>
</dbReference>
<keyword evidence="4" id="KW-1185">Reference proteome</keyword>
<dbReference type="GO" id="GO:0032050">
    <property type="term" value="F:clathrin heavy chain binding"/>
    <property type="evidence" value="ECO:0007669"/>
    <property type="project" value="TreeGrafter"/>
</dbReference>
<dbReference type="GO" id="GO:0072583">
    <property type="term" value="P:clathrin-dependent endocytosis"/>
    <property type="evidence" value="ECO:0007669"/>
    <property type="project" value="InterPro"/>
</dbReference>
<dbReference type="InterPro" id="IPR014712">
    <property type="entry name" value="ANTH_dom_sf"/>
</dbReference>
<dbReference type="GO" id="GO:0005905">
    <property type="term" value="C:clathrin-coated pit"/>
    <property type="evidence" value="ECO:0007669"/>
    <property type="project" value="TreeGrafter"/>
</dbReference>
<reference evidence="3" key="1">
    <citation type="submission" date="2022-11" db="EMBL/GenBank/DDBJ databases">
        <authorList>
            <person name="Hyden B.L."/>
            <person name="Feng K."/>
            <person name="Yates T."/>
            <person name="Jawdy S."/>
            <person name="Smart L.B."/>
            <person name="Muchero W."/>
        </authorList>
    </citation>
    <scope>NUCLEOTIDE SEQUENCE</scope>
    <source>
        <tissue evidence="3">Shoot tip</tissue>
    </source>
</reference>
<dbReference type="InterPro" id="IPR011417">
    <property type="entry name" value="ANTH_dom"/>
</dbReference>
<dbReference type="GO" id="GO:0005545">
    <property type="term" value="F:1-phosphatidylinositol binding"/>
    <property type="evidence" value="ECO:0007669"/>
    <property type="project" value="InterPro"/>
</dbReference>
<dbReference type="Proteomes" id="UP001151529">
    <property type="component" value="Chromosome 6"/>
</dbReference>
<reference evidence="3" key="2">
    <citation type="journal article" date="2023" name="Int. J. Mol. Sci.">
        <title>De Novo Assembly and Annotation of 11 Diverse Shrub Willow (Salix) Genomes Reveals Novel Gene Organization in Sex-Linked Regions.</title>
        <authorList>
            <person name="Hyden B."/>
            <person name="Feng K."/>
            <person name="Yates T.B."/>
            <person name="Jawdy S."/>
            <person name="Cereghino C."/>
            <person name="Smart L.B."/>
            <person name="Muchero W."/>
        </authorList>
    </citation>
    <scope>NUCLEOTIDE SEQUENCE [LARGE SCALE GENOMIC DNA]</scope>
    <source>
        <tissue evidence="3">Shoot tip</tissue>
    </source>
</reference>
<dbReference type="GO" id="GO:0048268">
    <property type="term" value="P:clathrin coat assembly"/>
    <property type="evidence" value="ECO:0007669"/>
    <property type="project" value="InterPro"/>
</dbReference>
<dbReference type="PANTHER" id="PTHR22951">
    <property type="entry name" value="CLATHRIN ASSEMBLY PROTEIN"/>
    <property type="match status" value="1"/>
</dbReference>
<dbReference type="PANTHER" id="PTHR22951:SF62">
    <property type="entry name" value="ASSEMBLY PLANT-LIKE PROTEIN, PUTATIVE-RELATED"/>
    <property type="match status" value="1"/>
</dbReference>
<feature type="domain" description="AP180 N-terminal homology (ANTH)" evidence="2">
    <location>
        <begin position="28"/>
        <end position="72"/>
    </location>
</feature>
<dbReference type="GO" id="GO:0005546">
    <property type="term" value="F:phosphatidylinositol-4,5-bisphosphate binding"/>
    <property type="evidence" value="ECO:0007669"/>
    <property type="project" value="TreeGrafter"/>
</dbReference>
<dbReference type="InterPro" id="IPR008942">
    <property type="entry name" value="ENTH_VHS"/>
</dbReference>
<dbReference type="Pfam" id="PF07651">
    <property type="entry name" value="ANTH"/>
    <property type="match status" value="2"/>
</dbReference>
<accession>A0A9Q0ZPG2</accession>
<feature type="compositionally biased region" description="Basic and acidic residues" evidence="1">
    <location>
        <begin position="114"/>
        <end position="132"/>
    </location>
</feature>
<dbReference type="OrthoDB" id="44015at2759"/>
<dbReference type="EMBL" id="JAPFFL010000002">
    <property type="protein sequence ID" value="KAJ6741971.1"/>
    <property type="molecule type" value="Genomic_DNA"/>
</dbReference>
<evidence type="ECO:0000259" key="2">
    <source>
        <dbReference type="Pfam" id="PF07651"/>
    </source>
</evidence>
<feature type="domain" description="AP180 N-terminal homology (ANTH)" evidence="2">
    <location>
        <begin position="76"/>
        <end position="212"/>
    </location>
</feature>
<gene>
    <name evidence="3" type="ORF">OIU85_016094</name>
</gene>
<feature type="region of interest" description="Disordered" evidence="1">
    <location>
        <begin position="114"/>
        <end position="150"/>
    </location>
</feature>
<dbReference type="AlphaFoldDB" id="A0A9Q0ZPG2"/>
<evidence type="ECO:0000313" key="3">
    <source>
        <dbReference type="EMBL" id="KAJ6741971.1"/>
    </source>
</evidence>
<evidence type="ECO:0000313" key="4">
    <source>
        <dbReference type="Proteomes" id="UP001151529"/>
    </source>
</evidence>
<dbReference type="GO" id="GO:0000149">
    <property type="term" value="F:SNARE binding"/>
    <property type="evidence" value="ECO:0007669"/>
    <property type="project" value="TreeGrafter"/>
</dbReference>
<name>A0A9Q0ZPG2_SALVM</name>
<dbReference type="InterPro" id="IPR045192">
    <property type="entry name" value="AP180-like"/>
</dbReference>
<evidence type="ECO:0000256" key="1">
    <source>
        <dbReference type="SAM" id="MobiDB-lite"/>
    </source>
</evidence>
<protein>
    <submittedName>
        <fullName evidence="3">CLATHRIN ASSEMBLY PROTEIN</fullName>
    </submittedName>
</protein>
<proteinExistence type="predicted"/>
<dbReference type="SUPFAM" id="SSF48464">
    <property type="entry name" value="ENTH/VHS domain"/>
    <property type="match status" value="1"/>
</dbReference>
<organism evidence="3 4">
    <name type="scientific">Salix viminalis</name>
    <name type="common">Common osier</name>
    <name type="synonym">Basket willow</name>
    <dbReference type="NCBI Taxonomy" id="40686"/>
    <lineage>
        <taxon>Eukaryota</taxon>
        <taxon>Viridiplantae</taxon>
        <taxon>Streptophyta</taxon>
        <taxon>Embryophyta</taxon>
        <taxon>Tracheophyta</taxon>
        <taxon>Spermatophyta</taxon>
        <taxon>Magnoliopsida</taxon>
        <taxon>eudicotyledons</taxon>
        <taxon>Gunneridae</taxon>
        <taxon>Pentapetalae</taxon>
        <taxon>rosids</taxon>
        <taxon>fabids</taxon>
        <taxon>Malpighiales</taxon>
        <taxon>Salicaceae</taxon>
        <taxon>Saliceae</taxon>
        <taxon>Salix</taxon>
    </lineage>
</organism>
<dbReference type="GO" id="GO:0030136">
    <property type="term" value="C:clathrin-coated vesicle"/>
    <property type="evidence" value="ECO:0007669"/>
    <property type="project" value="InterPro"/>
</dbReference>
<dbReference type="Gene3D" id="1.20.58.150">
    <property type="entry name" value="ANTH domain"/>
    <property type="match status" value="1"/>
</dbReference>